<comment type="subunit">
    <text evidence="2 6">Heterotrimer of A, B and C subunits.</text>
</comment>
<evidence type="ECO:0000256" key="3">
    <source>
        <dbReference type="ARBA" id="ARBA00024799"/>
    </source>
</evidence>
<dbReference type="EMBL" id="CP049886">
    <property type="protein sequence ID" value="QIL46255.1"/>
    <property type="molecule type" value="Genomic_DNA"/>
</dbReference>
<dbReference type="GO" id="GO:0070681">
    <property type="term" value="P:glutaminyl-tRNAGln biosynthesis via transamidation"/>
    <property type="evidence" value="ECO:0007669"/>
    <property type="project" value="TreeGrafter"/>
</dbReference>
<dbReference type="PANTHER" id="PTHR15004:SF0">
    <property type="entry name" value="GLUTAMYL-TRNA(GLN) AMIDOTRANSFERASE SUBUNIT C, MITOCHONDRIAL"/>
    <property type="match status" value="1"/>
</dbReference>
<dbReference type="InterPro" id="IPR036113">
    <property type="entry name" value="Asp/Glu-ADT_sf_sub_c"/>
</dbReference>
<dbReference type="HAMAP" id="MF_00122">
    <property type="entry name" value="GatC"/>
    <property type="match status" value="1"/>
</dbReference>
<keyword evidence="6" id="KW-0436">Ligase</keyword>
<dbReference type="RefSeq" id="WP_166007553.1">
    <property type="nucleotide sequence ID" value="NZ_CP049886.1"/>
</dbReference>
<dbReference type="Pfam" id="PF02686">
    <property type="entry name" value="GatC"/>
    <property type="match status" value="1"/>
</dbReference>
<dbReference type="SUPFAM" id="SSF141000">
    <property type="entry name" value="Glu-tRNAGln amidotransferase C subunit"/>
    <property type="match status" value="1"/>
</dbReference>
<dbReference type="KEGG" id="vah:G7081_03810"/>
<evidence type="ECO:0000256" key="1">
    <source>
        <dbReference type="ARBA" id="ARBA00010757"/>
    </source>
</evidence>
<comment type="catalytic activity">
    <reaction evidence="4 6">
        <text>L-aspartyl-tRNA(Asn) + L-glutamine + ATP + H2O = L-asparaginyl-tRNA(Asn) + L-glutamate + ADP + phosphate + 2 H(+)</text>
        <dbReference type="Rhea" id="RHEA:14513"/>
        <dbReference type="Rhea" id="RHEA-COMP:9674"/>
        <dbReference type="Rhea" id="RHEA-COMP:9677"/>
        <dbReference type="ChEBI" id="CHEBI:15377"/>
        <dbReference type="ChEBI" id="CHEBI:15378"/>
        <dbReference type="ChEBI" id="CHEBI:29985"/>
        <dbReference type="ChEBI" id="CHEBI:30616"/>
        <dbReference type="ChEBI" id="CHEBI:43474"/>
        <dbReference type="ChEBI" id="CHEBI:58359"/>
        <dbReference type="ChEBI" id="CHEBI:78515"/>
        <dbReference type="ChEBI" id="CHEBI:78516"/>
        <dbReference type="ChEBI" id="CHEBI:456216"/>
    </reaction>
</comment>
<keyword evidence="6" id="KW-0648">Protein biosynthesis</keyword>
<comment type="function">
    <text evidence="3 6">Allows the formation of correctly charged Asn-tRNA(Asn) or Gln-tRNA(Gln) through the transamidation of misacylated Asp-tRNA(Asn) or Glu-tRNA(Gln) in organisms which lack either or both of asparaginyl-tRNA or glutaminyl-tRNA synthetases. The reaction takes place in the presence of glutamine and ATP through an activated phospho-Asp-tRNA(Asn) or phospho-Glu-tRNA(Gln).</text>
</comment>
<dbReference type="PANTHER" id="PTHR15004">
    <property type="entry name" value="GLUTAMYL-TRNA(GLN) AMIDOTRANSFERASE SUBUNIT C, MITOCHONDRIAL"/>
    <property type="match status" value="1"/>
</dbReference>
<keyword evidence="6" id="KW-0067">ATP-binding</keyword>
<evidence type="ECO:0000256" key="6">
    <source>
        <dbReference type="HAMAP-Rule" id="MF_00122"/>
    </source>
</evidence>
<keyword evidence="7" id="KW-0808">Transferase</keyword>
<protein>
    <recommendedName>
        <fullName evidence="6">Aspartyl/glutamyl-tRNA(Asn/Gln) amidotransferase subunit C</fullName>
        <shortName evidence="6">Asp/Glu-ADT subunit C</shortName>
        <ecNumber evidence="6">6.3.5.-</ecNumber>
    </recommendedName>
</protein>
<dbReference type="GO" id="GO:0016740">
    <property type="term" value="F:transferase activity"/>
    <property type="evidence" value="ECO:0007669"/>
    <property type="project" value="UniProtKB-KW"/>
</dbReference>
<gene>
    <name evidence="6 7" type="primary">gatC</name>
    <name evidence="7" type="ORF">G7081_03810</name>
</gene>
<organism evidence="7 8">
    <name type="scientific">Vagococcus coleopterorum</name>
    <dbReference type="NCBI Taxonomy" id="2714946"/>
    <lineage>
        <taxon>Bacteria</taxon>
        <taxon>Bacillati</taxon>
        <taxon>Bacillota</taxon>
        <taxon>Bacilli</taxon>
        <taxon>Lactobacillales</taxon>
        <taxon>Enterococcaceae</taxon>
        <taxon>Vagococcus</taxon>
    </lineage>
</organism>
<evidence type="ECO:0000256" key="2">
    <source>
        <dbReference type="ARBA" id="ARBA00011123"/>
    </source>
</evidence>
<keyword evidence="8" id="KW-1185">Reference proteome</keyword>
<dbReference type="GO" id="GO:0006450">
    <property type="term" value="P:regulation of translational fidelity"/>
    <property type="evidence" value="ECO:0007669"/>
    <property type="project" value="InterPro"/>
</dbReference>
<dbReference type="GO" id="GO:0005524">
    <property type="term" value="F:ATP binding"/>
    <property type="evidence" value="ECO:0007669"/>
    <property type="project" value="UniProtKB-KW"/>
</dbReference>
<accession>A0A6G8AMV2</accession>
<evidence type="ECO:0000256" key="4">
    <source>
        <dbReference type="ARBA" id="ARBA00047380"/>
    </source>
</evidence>
<dbReference type="AlphaFoldDB" id="A0A6G8AMV2"/>
<dbReference type="NCBIfam" id="TIGR00135">
    <property type="entry name" value="gatC"/>
    <property type="match status" value="1"/>
</dbReference>
<name>A0A6G8AMV2_9ENTE</name>
<reference evidence="7 8" key="1">
    <citation type="submission" date="2020-03" db="EMBL/GenBank/DDBJ databases">
        <title>Vagococcus sp. nov., isolated from beetles.</title>
        <authorList>
            <person name="Hyun D.-W."/>
            <person name="Bae J.-W."/>
        </authorList>
    </citation>
    <scope>NUCLEOTIDE SEQUENCE [LARGE SCALE GENOMIC DNA]</scope>
    <source>
        <strain evidence="7 8">HDW17A</strain>
    </source>
</reference>
<keyword evidence="6" id="KW-0547">Nucleotide-binding</keyword>
<evidence type="ECO:0000256" key="5">
    <source>
        <dbReference type="ARBA" id="ARBA00047913"/>
    </source>
</evidence>
<dbReference type="GO" id="GO:0050567">
    <property type="term" value="F:glutaminyl-tRNA synthase (glutamine-hydrolyzing) activity"/>
    <property type="evidence" value="ECO:0007669"/>
    <property type="project" value="UniProtKB-UniRule"/>
</dbReference>
<dbReference type="InterPro" id="IPR003837">
    <property type="entry name" value="GatC"/>
</dbReference>
<evidence type="ECO:0000313" key="8">
    <source>
        <dbReference type="Proteomes" id="UP000500890"/>
    </source>
</evidence>
<dbReference type="Gene3D" id="1.10.20.60">
    <property type="entry name" value="Glu-tRNAGln amidotransferase C subunit, N-terminal domain"/>
    <property type="match status" value="1"/>
</dbReference>
<dbReference type="EC" id="6.3.5.-" evidence="6"/>
<dbReference type="Proteomes" id="UP000500890">
    <property type="component" value="Chromosome"/>
</dbReference>
<evidence type="ECO:0000313" key="7">
    <source>
        <dbReference type="EMBL" id="QIL46255.1"/>
    </source>
</evidence>
<comment type="catalytic activity">
    <reaction evidence="5 6">
        <text>L-glutamyl-tRNA(Gln) + L-glutamine + ATP + H2O = L-glutaminyl-tRNA(Gln) + L-glutamate + ADP + phosphate + H(+)</text>
        <dbReference type="Rhea" id="RHEA:17521"/>
        <dbReference type="Rhea" id="RHEA-COMP:9681"/>
        <dbReference type="Rhea" id="RHEA-COMP:9684"/>
        <dbReference type="ChEBI" id="CHEBI:15377"/>
        <dbReference type="ChEBI" id="CHEBI:15378"/>
        <dbReference type="ChEBI" id="CHEBI:29985"/>
        <dbReference type="ChEBI" id="CHEBI:30616"/>
        <dbReference type="ChEBI" id="CHEBI:43474"/>
        <dbReference type="ChEBI" id="CHEBI:58359"/>
        <dbReference type="ChEBI" id="CHEBI:78520"/>
        <dbReference type="ChEBI" id="CHEBI:78521"/>
        <dbReference type="ChEBI" id="CHEBI:456216"/>
    </reaction>
</comment>
<sequence length="101" mass="11069">MTISNEEIKHIAKLSKLEFSDAEITALSDKLGKIIEMVERLDEVDTTGVPVTTNVIHDINVMREDVAEAGTDRDLLMKNVPTKQDGYIKVPAMLDNGEAGA</sequence>
<comment type="similarity">
    <text evidence="1 6">Belongs to the GatC family.</text>
</comment>
<dbReference type="GO" id="GO:0006412">
    <property type="term" value="P:translation"/>
    <property type="evidence" value="ECO:0007669"/>
    <property type="project" value="UniProtKB-UniRule"/>
</dbReference>
<proteinExistence type="inferred from homology"/>